<evidence type="ECO:0000256" key="2">
    <source>
        <dbReference type="ARBA" id="ARBA00022801"/>
    </source>
</evidence>
<protein>
    <submittedName>
        <fullName evidence="5">Dienelactone hydrolase family protein</fullName>
    </submittedName>
</protein>
<evidence type="ECO:0000313" key="5">
    <source>
        <dbReference type="EMBL" id="MCV4379317.1"/>
    </source>
</evidence>
<dbReference type="PANTHER" id="PTHR10655">
    <property type="entry name" value="LYSOPHOSPHOLIPASE-RELATED"/>
    <property type="match status" value="1"/>
</dbReference>
<evidence type="ECO:0000259" key="4">
    <source>
        <dbReference type="Pfam" id="PF02230"/>
    </source>
</evidence>
<keyword evidence="6" id="KW-1185">Reference proteome</keyword>
<dbReference type="SUPFAM" id="SSF53474">
    <property type="entry name" value="alpha/beta-Hydrolases"/>
    <property type="match status" value="1"/>
</dbReference>
<dbReference type="Gene3D" id="3.40.50.1820">
    <property type="entry name" value="alpha/beta hydrolase"/>
    <property type="match status" value="1"/>
</dbReference>
<evidence type="ECO:0000256" key="3">
    <source>
        <dbReference type="SAM" id="SignalP"/>
    </source>
</evidence>
<keyword evidence="2 5" id="KW-0378">Hydrolase</keyword>
<dbReference type="GeneID" id="93563984"/>
<dbReference type="Pfam" id="PF02230">
    <property type="entry name" value="Abhydrolase_2"/>
    <property type="match status" value="1"/>
</dbReference>
<comment type="similarity">
    <text evidence="1">Belongs to the AB hydrolase superfamily. AB hydrolase 2 family.</text>
</comment>
<accession>A0ABT3C3Y6</accession>
<proteinExistence type="inferred from homology"/>
<feature type="chain" id="PRO_5046821462" evidence="3">
    <location>
        <begin position="19"/>
        <end position="241"/>
    </location>
</feature>
<comment type="caution">
    <text evidence="5">The sequence shown here is derived from an EMBL/GenBank/DDBJ whole genome shotgun (WGS) entry which is preliminary data.</text>
</comment>
<feature type="signal peptide" evidence="3">
    <location>
        <begin position="1"/>
        <end position="18"/>
    </location>
</feature>
<evidence type="ECO:0000256" key="1">
    <source>
        <dbReference type="ARBA" id="ARBA00006499"/>
    </source>
</evidence>
<feature type="domain" description="Phospholipase/carboxylesterase/thioesterase" evidence="4">
    <location>
        <begin position="34"/>
        <end position="236"/>
    </location>
</feature>
<dbReference type="InterPro" id="IPR050565">
    <property type="entry name" value="LYPA1-2/EST-like"/>
</dbReference>
<dbReference type="GO" id="GO:0016787">
    <property type="term" value="F:hydrolase activity"/>
    <property type="evidence" value="ECO:0007669"/>
    <property type="project" value="UniProtKB-KW"/>
</dbReference>
<dbReference type="RefSeq" id="WP_206403160.1">
    <property type="nucleotide sequence ID" value="NZ_JAFGZD010000026.1"/>
</dbReference>
<dbReference type="InterPro" id="IPR003140">
    <property type="entry name" value="PLipase/COase/thioEstase"/>
</dbReference>
<name>A0ABT3C3Y6_9PSED</name>
<gene>
    <name evidence="5" type="ORF">OH718_22205</name>
</gene>
<dbReference type="EMBL" id="JAOXML010000025">
    <property type="protein sequence ID" value="MCV4379317.1"/>
    <property type="molecule type" value="Genomic_DNA"/>
</dbReference>
<dbReference type="InterPro" id="IPR029058">
    <property type="entry name" value="AB_hydrolase_fold"/>
</dbReference>
<organism evidence="5 6">
    <name type="scientific">Pseudomonas capsici</name>
    <dbReference type="NCBI Taxonomy" id="2810614"/>
    <lineage>
        <taxon>Bacteria</taxon>
        <taxon>Pseudomonadati</taxon>
        <taxon>Pseudomonadota</taxon>
        <taxon>Gammaproteobacteria</taxon>
        <taxon>Pseudomonadales</taxon>
        <taxon>Pseudomonadaceae</taxon>
        <taxon>Pseudomonas</taxon>
    </lineage>
</organism>
<keyword evidence="3" id="KW-0732">Signal</keyword>
<dbReference type="PANTHER" id="PTHR10655:SF17">
    <property type="entry name" value="LYSOPHOSPHOLIPASE-LIKE PROTEIN 1"/>
    <property type="match status" value="1"/>
</dbReference>
<dbReference type="Proteomes" id="UP001207294">
    <property type="component" value="Unassembled WGS sequence"/>
</dbReference>
<evidence type="ECO:0000313" key="6">
    <source>
        <dbReference type="Proteomes" id="UP001207294"/>
    </source>
</evidence>
<sequence>MLKFLAALLFAFSAMVQAENTLHTDLSLTYLAQASADVPNKPLVIFIHGSGSNEADLFSLKDLLSPDYNYLSVRAPIEVRPGGYKWFNRRIEDGNYDGVTEDLKNSGDLLKTFIKQATQKYRTQPDKVVLVGFSQGSVMSYEVALRDPDRVGGIAALSGPVLSVLKASLKPEERFKTFNVFAAHGTADPVLPFSGATRTEETLKGLGIKPEFHAYEGMGHTINQEEVADLKRWLEHTFQKP</sequence>
<reference evidence="5 6" key="1">
    <citation type="submission" date="2022-10" db="EMBL/GenBank/DDBJ databases">
        <title>Characterization of Pseudomonas capsici strains from pepper and tomato in Georgia.</title>
        <authorList>
            <person name="Zhao M."/>
            <person name="Dutta B."/>
        </authorList>
    </citation>
    <scope>NUCLEOTIDE SEQUENCE [LARGE SCALE GENOMIC DNA]</scope>
    <source>
        <strain evidence="5 6">Pc20-5</strain>
    </source>
</reference>